<dbReference type="InterPro" id="IPR001461">
    <property type="entry name" value="Aspartic_peptidase_A1"/>
</dbReference>
<dbReference type="PANTHER" id="PTHR47966">
    <property type="entry name" value="BETA-SITE APP-CLEAVING ENZYME, ISOFORM A-RELATED"/>
    <property type="match status" value="1"/>
</dbReference>
<dbReference type="Gene3D" id="2.40.70.10">
    <property type="entry name" value="Acid Proteases"/>
    <property type="match status" value="2"/>
</dbReference>
<organism evidence="6 7">
    <name type="scientific">Sporothrix eucalyptigena</name>
    <dbReference type="NCBI Taxonomy" id="1812306"/>
    <lineage>
        <taxon>Eukaryota</taxon>
        <taxon>Fungi</taxon>
        <taxon>Dikarya</taxon>
        <taxon>Ascomycota</taxon>
        <taxon>Pezizomycotina</taxon>
        <taxon>Sordariomycetes</taxon>
        <taxon>Sordariomycetidae</taxon>
        <taxon>Ophiostomatales</taxon>
        <taxon>Ophiostomataceae</taxon>
        <taxon>Sporothrix</taxon>
    </lineage>
</organism>
<protein>
    <recommendedName>
        <fullName evidence="5">Peptidase A1 domain-containing protein</fullName>
    </recommendedName>
</protein>
<evidence type="ECO:0000256" key="2">
    <source>
        <dbReference type="ARBA" id="ARBA00022750"/>
    </source>
</evidence>
<proteinExistence type="inferred from homology"/>
<name>A0ABP0CC65_9PEZI</name>
<comment type="similarity">
    <text evidence="1 3">Belongs to the peptidase A1 family.</text>
</comment>
<comment type="caution">
    <text evidence="6">The sequence shown here is derived from an EMBL/GenBank/DDBJ whole genome shotgun (WGS) entry which is preliminary data.</text>
</comment>
<evidence type="ECO:0000313" key="6">
    <source>
        <dbReference type="EMBL" id="CAK7229217.1"/>
    </source>
</evidence>
<dbReference type="PANTHER" id="PTHR47966:SF65">
    <property type="entry name" value="ASPARTIC-TYPE ENDOPEPTIDASE"/>
    <property type="match status" value="1"/>
</dbReference>
<dbReference type="Proteomes" id="UP001642482">
    <property type="component" value="Unassembled WGS sequence"/>
</dbReference>
<keyword evidence="4" id="KW-0732">Signal</keyword>
<feature type="chain" id="PRO_5045513439" description="Peptidase A1 domain-containing protein" evidence="4">
    <location>
        <begin position="17"/>
        <end position="468"/>
    </location>
</feature>
<dbReference type="InterPro" id="IPR033121">
    <property type="entry name" value="PEPTIDASE_A1"/>
</dbReference>
<evidence type="ECO:0000313" key="7">
    <source>
        <dbReference type="Proteomes" id="UP001642482"/>
    </source>
</evidence>
<gene>
    <name evidence="6" type="ORF">SEUCBS140593_007172</name>
</gene>
<evidence type="ECO:0000256" key="3">
    <source>
        <dbReference type="RuleBase" id="RU000454"/>
    </source>
</evidence>
<dbReference type="PROSITE" id="PS00141">
    <property type="entry name" value="ASP_PROTEASE"/>
    <property type="match status" value="1"/>
</dbReference>
<reference evidence="6 7" key="1">
    <citation type="submission" date="2024-01" db="EMBL/GenBank/DDBJ databases">
        <authorList>
            <person name="Allen C."/>
            <person name="Tagirdzhanova G."/>
        </authorList>
    </citation>
    <scope>NUCLEOTIDE SEQUENCE [LARGE SCALE GENOMIC DNA]</scope>
</reference>
<feature type="domain" description="Peptidase A1" evidence="5">
    <location>
        <begin position="80"/>
        <end position="412"/>
    </location>
</feature>
<feature type="signal peptide" evidence="4">
    <location>
        <begin position="1"/>
        <end position="16"/>
    </location>
</feature>
<dbReference type="InterPro" id="IPR001969">
    <property type="entry name" value="Aspartic_peptidase_AS"/>
</dbReference>
<accession>A0ABP0CC65</accession>
<dbReference type="PRINTS" id="PR00792">
    <property type="entry name" value="PEPSIN"/>
</dbReference>
<evidence type="ECO:0000256" key="1">
    <source>
        <dbReference type="ARBA" id="ARBA00007447"/>
    </source>
</evidence>
<dbReference type="SUPFAM" id="SSF50630">
    <property type="entry name" value="Acid proteases"/>
    <property type="match status" value="1"/>
</dbReference>
<sequence length="468" mass="49332">MSRYLLLPLAMTAVSASVLPRTPETGAGAAAAPAVAARAPNSAGLLSFPIVERRTFKGPATRLRRRDDEAVLYNHTNVAYMIELGLGTPPQQVRVQLDTGSNELWVDPDCSTVTTTASQQFCESVGTFDPNDSSTLVDGEEYATLAYGRGTAYIDYVLDNIVVPGSDNTTLKQVQFGVAVSSDDAAVPICGVGFGKDYNLEYNNIVDELTLQGVTNSRTLSLALGSATSDNGKEPVSDNIGNGIVIFGGVDTKKFAGPLYKYTNLPPQSSDPGQPWRYWIQLDSIGFTSPGKTSSSAYSGSSLPIVLDSGSSLSYLPQTVMDSLAKSFGVKAGSDGSLIVDCDYGAKGGYIDFTFGSLVISVPLSDFIWEAEANVCAVGALPSTDTTALLGDTFLRSAYVVFDQDHQEIYMAQAANCGSNEQVLSADGNYNLTGECTVQQKSAAVGLVPTSAMALFALVGVQALMSFL</sequence>
<keyword evidence="3" id="KW-0378">Hydrolase</keyword>
<keyword evidence="7" id="KW-1185">Reference proteome</keyword>
<dbReference type="PROSITE" id="PS51767">
    <property type="entry name" value="PEPTIDASE_A1"/>
    <property type="match status" value="1"/>
</dbReference>
<dbReference type="Pfam" id="PF00026">
    <property type="entry name" value="Asp"/>
    <property type="match status" value="1"/>
</dbReference>
<dbReference type="EMBL" id="CAWUHD010000084">
    <property type="protein sequence ID" value="CAK7229217.1"/>
    <property type="molecule type" value="Genomic_DNA"/>
</dbReference>
<evidence type="ECO:0000259" key="5">
    <source>
        <dbReference type="PROSITE" id="PS51767"/>
    </source>
</evidence>
<keyword evidence="2 3" id="KW-0064">Aspartyl protease</keyword>
<keyword evidence="3" id="KW-0645">Protease</keyword>
<evidence type="ECO:0000256" key="4">
    <source>
        <dbReference type="SAM" id="SignalP"/>
    </source>
</evidence>
<dbReference type="InterPro" id="IPR021109">
    <property type="entry name" value="Peptidase_aspartic_dom_sf"/>
</dbReference>